<evidence type="ECO:0000313" key="2">
    <source>
        <dbReference type="Proteomes" id="UP000005615"/>
    </source>
</evidence>
<proteinExistence type="predicted"/>
<dbReference type="eggNOG" id="ENOG5031I7F">
    <property type="taxonomic scope" value="Bacteria"/>
</dbReference>
<dbReference type="RefSeq" id="WP_009575153.1">
    <property type="nucleotide sequence ID" value="NZ_AEIG01000020.1"/>
</dbReference>
<keyword evidence="2" id="KW-1185">Reference proteome</keyword>
<name>F3L0E0_9GAMM</name>
<sequence length="223" mass="24407">MGLTTIDKQDSSLRAAALALCLLFLSACGANQVIVDSQFPQPALDPIPITLGVYFSEEFKTHTFVDEPEAETERGWVVETGAAQMSLWQTILNAMFQKVVYLKEAPSTETPNTEVQSVLIPTISDLQYAIPAHTNTKVFELWLKYDIALTDHTGDSLAEWSMTAYGKTPEAFMQSNQEAVGAAAIVALRDAGANFAVNFPKVPAVSEWLERATDETSSREDTP</sequence>
<dbReference type="STRING" id="2518989.IMCC3088_856"/>
<dbReference type="EMBL" id="AEIG01000020">
    <property type="protein sequence ID" value="EGG30250.1"/>
    <property type="molecule type" value="Genomic_DNA"/>
</dbReference>
<accession>F3L0E0</accession>
<gene>
    <name evidence="1" type="ORF">IMCC3088_856</name>
</gene>
<dbReference type="Proteomes" id="UP000005615">
    <property type="component" value="Unassembled WGS sequence"/>
</dbReference>
<comment type="caution">
    <text evidence="1">The sequence shown here is derived from an EMBL/GenBank/DDBJ whole genome shotgun (WGS) entry which is preliminary data.</text>
</comment>
<reference evidence="1 2" key="1">
    <citation type="journal article" date="2011" name="J. Bacteriol.">
        <title>Genome sequence of strain IMCC3088, a proteorhodopsin-containing marine bacterium belonging to the OM60/NOR5 clade.</title>
        <authorList>
            <person name="Jang Y."/>
            <person name="Oh H.M."/>
            <person name="Kang I."/>
            <person name="Lee K."/>
            <person name="Yang S.J."/>
            <person name="Cho J.C."/>
        </authorList>
    </citation>
    <scope>NUCLEOTIDE SEQUENCE [LARGE SCALE GENOMIC DNA]</scope>
    <source>
        <strain evidence="1 2">IMCC3088</strain>
    </source>
</reference>
<evidence type="ECO:0000313" key="1">
    <source>
        <dbReference type="EMBL" id="EGG30250.1"/>
    </source>
</evidence>
<dbReference type="AlphaFoldDB" id="F3L0E0"/>
<dbReference type="OrthoDB" id="7056690at2"/>
<organism evidence="1 2">
    <name type="scientific">Aequoribacter fuscus</name>
    <dbReference type="NCBI Taxonomy" id="2518989"/>
    <lineage>
        <taxon>Bacteria</taxon>
        <taxon>Pseudomonadati</taxon>
        <taxon>Pseudomonadota</taxon>
        <taxon>Gammaproteobacteria</taxon>
        <taxon>Cellvibrionales</taxon>
        <taxon>Halieaceae</taxon>
        <taxon>Aequoribacter</taxon>
    </lineage>
</organism>
<protein>
    <submittedName>
        <fullName evidence="1">Uncharacterized protein</fullName>
    </submittedName>
</protein>